<evidence type="ECO:0000256" key="2">
    <source>
        <dbReference type="ARBA" id="ARBA00006432"/>
    </source>
</evidence>
<keyword evidence="3" id="KW-0436">Ligase</keyword>
<feature type="domain" description="AMP-dependent synthetase/ligase" evidence="5">
    <location>
        <begin position="276"/>
        <end position="531"/>
    </location>
</feature>
<dbReference type="InterPro" id="IPR045851">
    <property type="entry name" value="AMP-bd_C_sf"/>
</dbReference>
<dbReference type="SUPFAM" id="SSF56801">
    <property type="entry name" value="Acetyl-CoA synthetase-like"/>
    <property type="match status" value="1"/>
</dbReference>
<dbReference type="PANTHER" id="PTHR24096:SF362">
    <property type="entry name" value="4-COUMARATE--COA LIGASE-LIKE 9"/>
    <property type="match status" value="1"/>
</dbReference>
<dbReference type="Gene3D" id="3.30.300.30">
    <property type="match status" value="1"/>
</dbReference>
<dbReference type="Pfam" id="PF00501">
    <property type="entry name" value="AMP-binding"/>
    <property type="match status" value="2"/>
</dbReference>
<evidence type="ECO:0000256" key="3">
    <source>
        <dbReference type="ARBA" id="ARBA00022598"/>
    </source>
</evidence>
<feature type="domain" description="AMP-dependent synthetase/ligase" evidence="5">
    <location>
        <begin position="60"/>
        <end position="159"/>
    </location>
</feature>
<dbReference type="GO" id="GO:0016405">
    <property type="term" value="F:CoA-ligase activity"/>
    <property type="evidence" value="ECO:0007669"/>
    <property type="project" value="TreeGrafter"/>
</dbReference>
<keyword evidence="8" id="KW-1185">Reference proteome</keyword>
<comment type="caution">
    <text evidence="7">The sequence shown here is derived from an EMBL/GenBank/DDBJ whole genome shotgun (WGS) entry which is preliminary data.</text>
</comment>
<dbReference type="PROSITE" id="PS00455">
    <property type="entry name" value="AMP_BINDING"/>
    <property type="match status" value="1"/>
</dbReference>
<accession>A0AA38TN51</accession>
<dbReference type="InterPro" id="IPR042099">
    <property type="entry name" value="ANL_N_sf"/>
</dbReference>
<dbReference type="EMBL" id="JARYMX010000004">
    <property type="protein sequence ID" value="KAJ9554502.1"/>
    <property type="molecule type" value="Genomic_DNA"/>
</dbReference>
<evidence type="ECO:0000256" key="1">
    <source>
        <dbReference type="ARBA" id="ARBA00004930"/>
    </source>
</evidence>
<sequence length="673" mass="73129">MAVSDSPSSTINPDNGFCSKSHIYHSLRPPFPLPPQSSPFSVTDFIFSHLQTTAESTASFVDATAGRRVLYSDLPLIVRNVSASLRRPPLSLRRGDCAFVISPNSSDLPILYLSIFAIGAVVSPSNPVSSVQEIARQIRLSKPAVAFATEETARKLVEVGFSNPVVIIGSDEFESMMRGESNRSGGKIEAYQSHKSNGAGDGAKIRVYQSDESNGGGSADYESDKSKIEAYESDKSKTVVHESDKLKIELKIEAYQSDKSNGDGGKIEIYQSDKSKTEAYESDKSKIEDYESDKSKIAVYQSDKSNGSGGKIEVYQSDTAAILYSSGTTGNIKGVKLTHRNLISTIAGAINGRPARSSPAVYLCTVPLFHIYGFILCLRMVATGDSMVSMRRFELRLMLRSMEEFSVTHLAVAPPVVVALVDGNNDGLVNGTNWKSLEGVVCGGAPLTVPVIERFKKRFPNVSLSQAYGLTESTGGVSRVVGPYESTIAGTVGRLIAHCEAKIVDPNTGVGLGPMNPGELWVRGPFIMKGYVDDKDAGVESDGWLRTGDLCYFDNGGFLFVVDRLKELIKYKGYQVPPAELEHILHSHPDITEAAVIPYPDEEAGQVPMGFVVRRRGSTIDEAQVKDYVAKQVAPYKKLRRVRFVNTIPKNAPGKVLRKELVKLALSDLTSKL</sequence>
<keyword evidence="4" id="KW-0587">Phenylpropanoid metabolism</keyword>
<dbReference type="AlphaFoldDB" id="A0AA38TN51"/>
<comment type="pathway">
    <text evidence="1">Phytoalexin biosynthesis; 3,4',5-trihydroxystilbene biosynthesis; 3,4',5-trihydroxystilbene from trans-4-coumarate: step 1/2.</text>
</comment>
<dbReference type="InterPro" id="IPR000873">
    <property type="entry name" value="AMP-dep_synth/lig_dom"/>
</dbReference>
<dbReference type="Proteomes" id="UP001172457">
    <property type="component" value="Chromosome 4"/>
</dbReference>
<feature type="domain" description="AMP-binding enzyme C-terminal" evidence="6">
    <location>
        <begin position="580"/>
        <end position="655"/>
    </location>
</feature>
<name>A0AA38TN51_9ASTR</name>
<evidence type="ECO:0000313" key="8">
    <source>
        <dbReference type="Proteomes" id="UP001172457"/>
    </source>
</evidence>
<gene>
    <name evidence="7" type="ORF">OSB04_018547</name>
</gene>
<protein>
    <recommendedName>
        <fullName evidence="9">4-coumarate--CoA ligase</fullName>
    </recommendedName>
</protein>
<evidence type="ECO:0000259" key="5">
    <source>
        <dbReference type="Pfam" id="PF00501"/>
    </source>
</evidence>
<dbReference type="FunFam" id="3.30.300.30:FF:000007">
    <property type="entry name" value="4-coumarate--CoA ligase 2"/>
    <property type="match status" value="1"/>
</dbReference>
<dbReference type="PANTHER" id="PTHR24096">
    <property type="entry name" value="LONG-CHAIN-FATTY-ACID--COA LIGASE"/>
    <property type="match status" value="1"/>
</dbReference>
<dbReference type="Pfam" id="PF13193">
    <property type="entry name" value="AMP-binding_C"/>
    <property type="match status" value="1"/>
</dbReference>
<evidence type="ECO:0000256" key="4">
    <source>
        <dbReference type="ARBA" id="ARBA00023051"/>
    </source>
</evidence>
<organism evidence="7 8">
    <name type="scientific">Centaurea solstitialis</name>
    <name type="common">yellow star-thistle</name>
    <dbReference type="NCBI Taxonomy" id="347529"/>
    <lineage>
        <taxon>Eukaryota</taxon>
        <taxon>Viridiplantae</taxon>
        <taxon>Streptophyta</taxon>
        <taxon>Embryophyta</taxon>
        <taxon>Tracheophyta</taxon>
        <taxon>Spermatophyta</taxon>
        <taxon>Magnoliopsida</taxon>
        <taxon>eudicotyledons</taxon>
        <taxon>Gunneridae</taxon>
        <taxon>Pentapetalae</taxon>
        <taxon>asterids</taxon>
        <taxon>campanulids</taxon>
        <taxon>Asterales</taxon>
        <taxon>Asteraceae</taxon>
        <taxon>Carduoideae</taxon>
        <taxon>Cardueae</taxon>
        <taxon>Centaureinae</taxon>
        <taxon>Centaurea</taxon>
    </lineage>
</organism>
<proteinExistence type="inferred from homology"/>
<evidence type="ECO:0008006" key="9">
    <source>
        <dbReference type="Google" id="ProtNLM"/>
    </source>
</evidence>
<evidence type="ECO:0000313" key="7">
    <source>
        <dbReference type="EMBL" id="KAJ9554502.1"/>
    </source>
</evidence>
<dbReference type="InterPro" id="IPR020845">
    <property type="entry name" value="AMP-binding_CS"/>
</dbReference>
<dbReference type="GO" id="GO:0009698">
    <property type="term" value="P:phenylpropanoid metabolic process"/>
    <property type="evidence" value="ECO:0007669"/>
    <property type="project" value="UniProtKB-KW"/>
</dbReference>
<evidence type="ECO:0000259" key="6">
    <source>
        <dbReference type="Pfam" id="PF13193"/>
    </source>
</evidence>
<reference evidence="7" key="1">
    <citation type="submission" date="2023-03" db="EMBL/GenBank/DDBJ databases">
        <title>Chromosome-scale reference genome and RAD-based genetic map of yellow starthistle (Centaurea solstitialis) reveal putative structural variation and QTLs associated with invader traits.</title>
        <authorList>
            <person name="Reatini B."/>
            <person name="Cang F.A."/>
            <person name="Jiang Q."/>
            <person name="Mckibben M.T.W."/>
            <person name="Barker M.S."/>
            <person name="Rieseberg L.H."/>
            <person name="Dlugosch K.M."/>
        </authorList>
    </citation>
    <scope>NUCLEOTIDE SEQUENCE</scope>
    <source>
        <strain evidence="7">CAN-66</strain>
        <tissue evidence="7">Leaf</tissue>
    </source>
</reference>
<dbReference type="Gene3D" id="3.40.50.12780">
    <property type="entry name" value="N-terminal domain of ligase-like"/>
    <property type="match status" value="2"/>
</dbReference>
<dbReference type="InterPro" id="IPR025110">
    <property type="entry name" value="AMP-bd_C"/>
</dbReference>
<comment type="similarity">
    <text evidence="2">Belongs to the ATP-dependent AMP-binding enzyme family.</text>
</comment>